<feature type="transmembrane region" description="Helical" evidence="1">
    <location>
        <begin position="99"/>
        <end position="116"/>
    </location>
</feature>
<protein>
    <submittedName>
        <fullName evidence="2">Stage III sporulation protein AE</fullName>
    </submittedName>
</protein>
<feature type="transmembrane region" description="Helical" evidence="1">
    <location>
        <begin position="204"/>
        <end position="221"/>
    </location>
</feature>
<comment type="caution">
    <text evidence="2">The sequence shown here is derived from an EMBL/GenBank/DDBJ whole genome shotgun (WGS) entry which is preliminary data.</text>
</comment>
<dbReference type="RefSeq" id="WP_144087426.1">
    <property type="nucleotide sequence ID" value="NZ_VMHE01000001.1"/>
</dbReference>
<sequence length="388" mass="43338">MRFFVAFSVVVIMLFVFIPVYTTAEGQQTDLELNEQWIDTGEMQVYWQDALRQYREFIPFSAEEHWLDAVKDGSIFSIKDWVNGFLLFFLEEWRTNGKLIGMLFLLSLLSVFLKILVGSFENSSVSKISYLVIFGVLLTIAISSFYKAVNYTTETIESLSHFMFALLPLMLSLMASFGNIATVAFFQPLILLFTQVSGVLISKLVLPLLFISAILHIASFINEEFNVSRLADLFKYVAFVIMGAFLTLFVSLMSLQGVNAAVTDGVAIRAAKYVTSNFIPVIGRMFTDATDTVLSASILLKNSIGIAGVIIILLITLFPVIKVLVIGLIFKVTSAVLQPIADGPVVDLIDVMGRYILYILVALLLMSLMFFFAIVMLIIVSNMTLMIR</sequence>
<accession>A0A556PTF6</accession>
<feature type="transmembrane region" description="Helical" evidence="1">
    <location>
        <begin position="355"/>
        <end position="380"/>
    </location>
</feature>
<feature type="transmembrane region" description="Helical" evidence="1">
    <location>
        <begin position="233"/>
        <end position="255"/>
    </location>
</feature>
<feature type="transmembrane region" description="Helical" evidence="1">
    <location>
        <begin position="166"/>
        <end position="192"/>
    </location>
</feature>
<keyword evidence="1" id="KW-0812">Transmembrane</keyword>
<gene>
    <name evidence="2" type="primary">spoIIIAE</name>
    <name evidence="2" type="ORF">FPQ13_00945</name>
</gene>
<proteinExistence type="predicted"/>
<keyword evidence="1" id="KW-1133">Transmembrane helix</keyword>
<keyword evidence="1" id="KW-0472">Membrane</keyword>
<dbReference type="EMBL" id="VMHE01000001">
    <property type="protein sequence ID" value="TSJ67667.1"/>
    <property type="molecule type" value="Genomic_DNA"/>
</dbReference>
<dbReference type="AlphaFoldDB" id="A0A556PTF6"/>
<keyword evidence="3" id="KW-1185">Reference proteome</keyword>
<evidence type="ECO:0000313" key="3">
    <source>
        <dbReference type="Proteomes" id="UP000316425"/>
    </source>
</evidence>
<feature type="transmembrane region" description="Helical" evidence="1">
    <location>
        <begin position="304"/>
        <end position="330"/>
    </location>
</feature>
<name>A0A556PTF6_9BACI</name>
<dbReference type="Proteomes" id="UP000316425">
    <property type="component" value="Unassembled WGS sequence"/>
</dbReference>
<evidence type="ECO:0000256" key="1">
    <source>
        <dbReference type="SAM" id="Phobius"/>
    </source>
</evidence>
<dbReference type="Pfam" id="PF09546">
    <property type="entry name" value="Spore_III_AE"/>
    <property type="match status" value="1"/>
</dbReference>
<evidence type="ECO:0000313" key="2">
    <source>
        <dbReference type="EMBL" id="TSJ67667.1"/>
    </source>
</evidence>
<feature type="transmembrane region" description="Helical" evidence="1">
    <location>
        <begin position="128"/>
        <end position="146"/>
    </location>
</feature>
<organism evidence="2 3">
    <name type="scientific">Allobacillus salarius</name>
    <dbReference type="NCBI Taxonomy" id="1955272"/>
    <lineage>
        <taxon>Bacteria</taxon>
        <taxon>Bacillati</taxon>
        <taxon>Bacillota</taxon>
        <taxon>Bacilli</taxon>
        <taxon>Bacillales</taxon>
        <taxon>Bacillaceae</taxon>
        <taxon>Allobacillus</taxon>
    </lineage>
</organism>
<reference evidence="2 3" key="1">
    <citation type="submission" date="2019-07" db="EMBL/GenBank/DDBJ databases">
        <title>Allobacillus sp. nov. SKP isolated from shrimp paste of Euphausiacea.</title>
        <authorList>
            <person name="Kanchanasin P."/>
            <person name="Tanasupawat S."/>
            <person name="Shi W."/>
            <person name="Wu L."/>
            <person name="Ma J."/>
        </authorList>
    </citation>
    <scope>NUCLEOTIDE SEQUENCE [LARGE SCALE GENOMIC DNA]</scope>
    <source>
        <strain evidence="2 3">SKP4-8</strain>
    </source>
</reference>
<dbReference type="InterPro" id="IPR014194">
    <property type="entry name" value="Spore_III_AE"/>
</dbReference>
<dbReference type="OrthoDB" id="2373222at2"/>
<dbReference type="NCBIfam" id="TIGR02829">
    <property type="entry name" value="spore_III_AE"/>
    <property type="match status" value="1"/>
</dbReference>